<dbReference type="EMBL" id="JARJBB010000002">
    <property type="protein sequence ID" value="MDF3298194.1"/>
    <property type="molecule type" value="Genomic_DNA"/>
</dbReference>
<reference evidence="1 2" key="1">
    <citation type="submission" date="2023-03" db="EMBL/GenBank/DDBJ databases">
        <title>Draft genome sequence of Streptomyces sp. K1PA1 isolated from peat swamp forest in Thailand.</title>
        <authorList>
            <person name="Klaysubun C."/>
            <person name="Duangmal K."/>
        </authorList>
    </citation>
    <scope>NUCLEOTIDE SEQUENCE [LARGE SCALE GENOMIC DNA]</scope>
    <source>
        <strain evidence="1 2">K1PA1</strain>
    </source>
</reference>
<keyword evidence="2" id="KW-1185">Reference proteome</keyword>
<dbReference type="RefSeq" id="WP_276107728.1">
    <property type="nucleotide sequence ID" value="NZ_JARJBB010000002.1"/>
</dbReference>
<protein>
    <submittedName>
        <fullName evidence="1">Uncharacterized protein</fullName>
    </submittedName>
</protein>
<sequence length="162" mass="17987">MTARKPGLPACARGRFDERQCFAALMTRKGVDWHETVMEIIQDDPVLRQVSHRELEDSLLEVSPAQALDLAGLISVGSLLYGPHESLYASDVERDACLQEILRCTGKGTHFFTNHGHAEDGKEADFLAASFHTNTLTSKTIDVCLVGVSDENVLVLWRFEDD</sequence>
<name>A0ABT6A0M3_9ACTN</name>
<comment type="caution">
    <text evidence="1">The sequence shown here is derived from an EMBL/GenBank/DDBJ whole genome shotgun (WGS) entry which is preliminary data.</text>
</comment>
<evidence type="ECO:0000313" key="2">
    <source>
        <dbReference type="Proteomes" id="UP001221150"/>
    </source>
</evidence>
<accession>A0ABT6A0M3</accession>
<gene>
    <name evidence="1" type="ORF">P3H78_06035</name>
</gene>
<dbReference type="Proteomes" id="UP001221150">
    <property type="component" value="Unassembled WGS sequence"/>
</dbReference>
<evidence type="ECO:0000313" key="1">
    <source>
        <dbReference type="EMBL" id="MDF3298194.1"/>
    </source>
</evidence>
<proteinExistence type="predicted"/>
<organism evidence="1 2">
    <name type="scientific">Streptomyces tropicalis</name>
    <dbReference type="NCBI Taxonomy" id="3034234"/>
    <lineage>
        <taxon>Bacteria</taxon>
        <taxon>Bacillati</taxon>
        <taxon>Actinomycetota</taxon>
        <taxon>Actinomycetes</taxon>
        <taxon>Kitasatosporales</taxon>
        <taxon>Streptomycetaceae</taxon>
        <taxon>Streptomyces</taxon>
    </lineage>
</organism>